<dbReference type="RefSeq" id="WP_386098135.1">
    <property type="nucleotide sequence ID" value="NZ_JBHSAT010000004.1"/>
</dbReference>
<organism evidence="2 3">
    <name type="scientific">Winogradskyella maritima</name>
    <dbReference type="NCBI Taxonomy" id="1517766"/>
    <lineage>
        <taxon>Bacteria</taxon>
        <taxon>Pseudomonadati</taxon>
        <taxon>Bacteroidota</taxon>
        <taxon>Flavobacteriia</taxon>
        <taxon>Flavobacteriales</taxon>
        <taxon>Flavobacteriaceae</taxon>
        <taxon>Winogradskyella</taxon>
    </lineage>
</organism>
<keyword evidence="3" id="KW-1185">Reference proteome</keyword>
<dbReference type="EMBL" id="JBHSAT010000004">
    <property type="protein sequence ID" value="MFC3876845.1"/>
    <property type="molecule type" value="Genomic_DNA"/>
</dbReference>
<name>A0ABV8AGQ6_9FLAO</name>
<evidence type="ECO:0000256" key="1">
    <source>
        <dbReference type="SAM" id="Phobius"/>
    </source>
</evidence>
<evidence type="ECO:0000313" key="3">
    <source>
        <dbReference type="Proteomes" id="UP001595812"/>
    </source>
</evidence>
<reference evidence="3" key="1">
    <citation type="journal article" date="2019" name="Int. J. Syst. Evol. Microbiol.">
        <title>The Global Catalogue of Microorganisms (GCM) 10K type strain sequencing project: providing services to taxonomists for standard genome sequencing and annotation.</title>
        <authorList>
            <consortium name="The Broad Institute Genomics Platform"/>
            <consortium name="The Broad Institute Genome Sequencing Center for Infectious Disease"/>
            <person name="Wu L."/>
            <person name="Ma J."/>
        </authorList>
    </citation>
    <scope>NUCLEOTIDE SEQUENCE [LARGE SCALE GENOMIC DNA]</scope>
    <source>
        <strain evidence="3">CECT 8979</strain>
    </source>
</reference>
<dbReference type="Proteomes" id="UP001595812">
    <property type="component" value="Unassembled WGS sequence"/>
</dbReference>
<evidence type="ECO:0000313" key="2">
    <source>
        <dbReference type="EMBL" id="MFC3876845.1"/>
    </source>
</evidence>
<comment type="caution">
    <text evidence="2">The sequence shown here is derived from an EMBL/GenBank/DDBJ whole genome shotgun (WGS) entry which is preliminary data.</text>
</comment>
<sequence length="67" mass="8190">MAILKFFQYAYLIFAALFLYDAVSNWSTDRTRAYISLLFVAVAIFMFFFRKRFRKKFEDRNNQNKPK</sequence>
<keyword evidence="1" id="KW-0472">Membrane</keyword>
<gene>
    <name evidence="2" type="ORF">ACFOSX_06330</name>
</gene>
<accession>A0ABV8AGQ6</accession>
<keyword evidence="1" id="KW-1133">Transmembrane helix</keyword>
<feature type="transmembrane region" description="Helical" evidence="1">
    <location>
        <begin position="33"/>
        <end position="50"/>
    </location>
</feature>
<proteinExistence type="predicted"/>
<keyword evidence="1" id="KW-0812">Transmembrane</keyword>
<protein>
    <recommendedName>
        <fullName evidence="4">LPXTG-motif cell wall-anchored protein</fullName>
    </recommendedName>
</protein>
<feature type="transmembrane region" description="Helical" evidence="1">
    <location>
        <begin position="9"/>
        <end position="27"/>
    </location>
</feature>
<evidence type="ECO:0008006" key="4">
    <source>
        <dbReference type="Google" id="ProtNLM"/>
    </source>
</evidence>